<dbReference type="EMBL" id="KQ416032">
    <property type="protein sequence ID" value="KOF99057.1"/>
    <property type="molecule type" value="Genomic_DNA"/>
</dbReference>
<accession>A0A0L8IC77</accession>
<evidence type="ECO:0000313" key="2">
    <source>
        <dbReference type="EMBL" id="KOF99057.1"/>
    </source>
</evidence>
<organism evidence="2">
    <name type="scientific">Octopus bimaculoides</name>
    <name type="common">California two-spotted octopus</name>
    <dbReference type="NCBI Taxonomy" id="37653"/>
    <lineage>
        <taxon>Eukaryota</taxon>
        <taxon>Metazoa</taxon>
        <taxon>Spiralia</taxon>
        <taxon>Lophotrochozoa</taxon>
        <taxon>Mollusca</taxon>
        <taxon>Cephalopoda</taxon>
        <taxon>Coleoidea</taxon>
        <taxon>Octopodiformes</taxon>
        <taxon>Octopoda</taxon>
        <taxon>Incirrata</taxon>
        <taxon>Octopodidae</taxon>
        <taxon>Octopus</taxon>
    </lineage>
</organism>
<evidence type="ECO:0000256" key="1">
    <source>
        <dbReference type="SAM" id="Phobius"/>
    </source>
</evidence>
<proteinExistence type="predicted"/>
<reference evidence="2" key="1">
    <citation type="submission" date="2015-07" db="EMBL/GenBank/DDBJ databases">
        <title>MeaNS - Measles Nucleotide Surveillance Program.</title>
        <authorList>
            <person name="Tran T."/>
            <person name="Druce J."/>
        </authorList>
    </citation>
    <scope>NUCLEOTIDE SEQUENCE</scope>
    <source>
        <strain evidence="2">UCB-OBI-ISO-001</strain>
        <tissue evidence="2">Gonad</tissue>
    </source>
</reference>
<feature type="transmembrane region" description="Helical" evidence="1">
    <location>
        <begin position="66"/>
        <end position="89"/>
    </location>
</feature>
<protein>
    <submittedName>
        <fullName evidence="2">Uncharacterized protein</fullName>
    </submittedName>
</protein>
<sequence>MKYNSQMAANFRYEGICYFIPKKEGSFGLLDIIYKYLNNSCLHPFTFHKKKNIHEKILINRKYKKFLIVFFLCIILLFVSFEILLYIGVCKTQLLHGMIR</sequence>
<keyword evidence="1" id="KW-0812">Transmembrane</keyword>
<keyword evidence="1" id="KW-1133">Transmembrane helix</keyword>
<gene>
    <name evidence="2" type="ORF">OCBIM_22020704mg</name>
</gene>
<dbReference type="AlphaFoldDB" id="A0A0L8IC77"/>
<name>A0A0L8IC77_OCTBM</name>
<keyword evidence="1" id="KW-0472">Membrane</keyword>